<evidence type="ECO:0000313" key="14">
    <source>
        <dbReference type="Proteomes" id="UP001235939"/>
    </source>
</evidence>
<evidence type="ECO:0000256" key="1">
    <source>
        <dbReference type="ARBA" id="ARBA00009897"/>
    </source>
</evidence>
<protein>
    <recommendedName>
        <fullName evidence="2 9">Glutamine synthetase</fullName>
        <ecNumber evidence="2 9">6.3.1.2</ecNumber>
    </recommendedName>
</protein>
<dbReference type="Pfam" id="PF00120">
    <property type="entry name" value="Gln-synt_C"/>
    <property type="match status" value="1"/>
</dbReference>
<dbReference type="EC" id="6.3.1.2" evidence="2 9"/>
<sequence>MKLCRKMDKDSSEITDSGCSDLSEEDLEDPAPDLAFHHNLIISSSYKKDASTVYSDISKLGEFMRMPQGPDQVQCTYIWIDGSGMSMRLKDSTMSRVPQSLNELPIWTFDGSSTGQAKGRNSDVLLRPVALFKDPLRGGQNRLVLCETLDHNQKPISSNKRSAAAAQLSAQGSDQSAYIIRQMFQLLDRNGHPAANICRHFGQIVHDACVYAGVKMQPLESGVNSPTTVALDDPTLVLLGTLLSRLTKYIFDSCVDQYPVCHQNTLSIGPCRGLEAGDHLWMTRFLLHRIAEDFNLAVELLGSTESSPGLEYLEERSLLLPTLAPDEPNAATVYDFSQGVSNGVVPQHPAGCFQQESHGIHCTYVWVEDSLETMRARTRVFPPGKLEDIPKLRLQRGSTELVLVPVTTYRDPFKGGDHKLVLCEVCDRHGSPTVRVCNVEMWMPGSNLRASCAAVMDSVAHLQPWFGIEQEYVLFKGPWPLGWSAVDPPQGSEHYCGLGAAMLGRHIAEAHYRACLYAGIKIAGTNAEALTSQWEFQVGPCTGITAGDDLWMARFLLHVVAQYFGVSVSLDPKPVPGECNGSGAHTNFSTAPMRAEGGISKNSSLSGSHIKLFTKLNFYNSPELDKSSPTIEVEIDQSVKRLSRHHLRHIAAYDPHQGRDNLRRLTGGHETANIDTFSSGVADRGVSIRIPRQVALEGKGYFEDRRPSSNCDPYSVTEVLVRTAVLDQ</sequence>
<dbReference type="InterPro" id="IPR008147">
    <property type="entry name" value="Gln_synt_N"/>
</dbReference>
<dbReference type="InterPro" id="IPR027303">
    <property type="entry name" value="Gln_synth_gly_rich_site"/>
</dbReference>
<organism evidence="13 14">
    <name type="scientific">Cordylochernes scorpioides</name>
    <dbReference type="NCBI Taxonomy" id="51811"/>
    <lineage>
        <taxon>Eukaryota</taxon>
        <taxon>Metazoa</taxon>
        <taxon>Ecdysozoa</taxon>
        <taxon>Arthropoda</taxon>
        <taxon>Chelicerata</taxon>
        <taxon>Arachnida</taxon>
        <taxon>Pseudoscorpiones</taxon>
        <taxon>Cheliferoidea</taxon>
        <taxon>Chernetidae</taxon>
        <taxon>Cordylochernes</taxon>
    </lineage>
</organism>
<dbReference type="InterPro" id="IPR027302">
    <property type="entry name" value="Gln_synth_N_conserv_site"/>
</dbReference>
<dbReference type="Pfam" id="PF03951">
    <property type="entry name" value="Gln-synt_N"/>
    <property type="match status" value="1"/>
</dbReference>
<evidence type="ECO:0000256" key="9">
    <source>
        <dbReference type="RuleBase" id="RU004356"/>
    </source>
</evidence>
<accession>A0ABY6K189</accession>
<dbReference type="PANTHER" id="PTHR20852:SF57">
    <property type="entry name" value="GLUTAMINE SYNTHETASE 2 CYTOPLASMIC"/>
    <property type="match status" value="1"/>
</dbReference>
<dbReference type="Gene3D" id="3.10.20.70">
    <property type="entry name" value="Glutamine synthetase, N-terminal domain"/>
    <property type="match status" value="2"/>
</dbReference>
<dbReference type="PROSITE" id="PS51987">
    <property type="entry name" value="GS_CATALYTIC"/>
    <property type="match status" value="1"/>
</dbReference>
<evidence type="ECO:0000256" key="6">
    <source>
        <dbReference type="ARBA" id="ARBA00049436"/>
    </source>
</evidence>
<feature type="region of interest" description="Disordered" evidence="10">
    <location>
        <begin position="1"/>
        <end position="26"/>
    </location>
</feature>
<dbReference type="PANTHER" id="PTHR20852">
    <property type="entry name" value="GLUTAMINE SYNTHETASE"/>
    <property type="match status" value="1"/>
</dbReference>
<dbReference type="InterPro" id="IPR036651">
    <property type="entry name" value="Gln_synt_N_sf"/>
</dbReference>
<evidence type="ECO:0000256" key="3">
    <source>
        <dbReference type="ARBA" id="ARBA00022598"/>
    </source>
</evidence>
<evidence type="ECO:0000256" key="4">
    <source>
        <dbReference type="ARBA" id="ARBA00022741"/>
    </source>
</evidence>
<keyword evidence="3 9" id="KW-0436">Ligase</keyword>
<dbReference type="InterPro" id="IPR050292">
    <property type="entry name" value="Glutamine_Synthetase"/>
</dbReference>
<comment type="catalytic activity">
    <reaction evidence="6 9">
        <text>L-glutamate + NH4(+) + ATP = L-glutamine + ADP + phosphate + H(+)</text>
        <dbReference type="Rhea" id="RHEA:16169"/>
        <dbReference type="ChEBI" id="CHEBI:15378"/>
        <dbReference type="ChEBI" id="CHEBI:28938"/>
        <dbReference type="ChEBI" id="CHEBI:29985"/>
        <dbReference type="ChEBI" id="CHEBI:30616"/>
        <dbReference type="ChEBI" id="CHEBI:43474"/>
        <dbReference type="ChEBI" id="CHEBI:58359"/>
        <dbReference type="ChEBI" id="CHEBI:456216"/>
        <dbReference type="EC" id="6.3.1.2"/>
    </reaction>
</comment>
<keyword evidence="5 9" id="KW-0067">ATP-binding</keyword>
<keyword evidence="14" id="KW-1185">Reference proteome</keyword>
<dbReference type="InterPro" id="IPR014746">
    <property type="entry name" value="Gln_synth/guanido_kin_cat_dom"/>
</dbReference>
<dbReference type="Gene3D" id="3.30.590.10">
    <property type="entry name" value="Glutamine synthetase/guanido kinase, catalytic domain"/>
    <property type="match status" value="2"/>
</dbReference>
<proteinExistence type="inferred from homology"/>
<dbReference type="PROSITE" id="PS00180">
    <property type="entry name" value="GLNA_1"/>
    <property type="match status" value="1"/>
</dbReference>
<dbReference type="SUPFAM" id="SSF54368">
    <property type="entry name" value="Glutamine synthetase, N-terminal domain"/>
    <property type="match status" value="1"/>
</dbReference>
<dbReference type="PROSITE" id="PS51986">
    <property type="entry name" value="GS_BETA_GRASP"/>
    <property type="match status" value="1"/>
</dbReference>
<reference evidence="13 14" key="1">
    <citation type="submission" date="2022-01" db="EMBL/GenBank/DDBJ databases">
        <title>A chromosomal length assembly of Cordylochernes scorpioides.</title>
        <authorList>
            <person name="Zeh D."/>
            <person name="Zeh J."/>
        </authorList>
    </citation>
    <scope>NUCLEOTIDE SEQUENCE [LARGE SCALE GENOMIC DNA]</scope>
    <source>
        <strain evidence="13">IN4F17</strain>
        <tissue evidence="13">Whole Body</tissue>
    </source>
</reference>
<dbReference type="SMART" id="SM01230">
    <property type="entry name" value="Gln-synt_C"/>
    <property type="match status" value="1"/>
</dbReference>
<keyword evidence="4 9" id="KW-0547">Nucleotide-binding</keyword>
<dbReference type="Proteomes" id="UP001235939">
    <property type="component" value="Chromosome 02"/>
</dbReference>
<dbReference type="PROSITE" id="PS00181">
    <property type="entry name" value="GLNA_ATP"/>
    <property type="match status" value="1"/>
</dbReference>
<dbReference type="EMBL" id="CP092864">
    <property type="protein sequence ID" value="UYV62305.1"/>
    <property type="molecule type" value="Genomic_DNA"/>
</dbReference>
<evidence type="ECO:0000313" key="13">
    <source>
        <dbReference type="EMBL" id="UYV62305.1"/>
    </source>
</evidence>
<evidence type="ECO:0000259" key="12">
    <source>
        <dbReference type="PROSITE" id="PS51987"/>
    </source>
</evidence>
<evidence type="ECO:0000256" key="5">
    <source>
        <dbReference type="ARBA" id="ARBA00022840"/>
    </source>
</evidence>
<evidence type="ECO:0000256" key="7">
    <source>
        <dbReference type="PROSITE-ProRule" id="PRU01330"/>
    </source>
</evidence>
<name>A0ABY6K189_9ARAC</name>
<evidence type="ECO:0000259" key="11">
    <source>
        <dbReference type="PROSITE" id="PS51986"/>
    </source>
</evidence>
<evidence type="ECO:0000256" key="8">
    <source>
        <dbReference type="RuleBase" id="RU000384"/>
    </source>
</evidence>
<feature type="domain" description="GS catalytic" evidence="12">
    <location>
        <begin position="444"/>
        <end position="728"/>
    </location>
</feature>
<comment type="similarity">
    <text evidence="1 7 8">Belongs to the glutamine synthetase family.</text>
</comment>
<gene>
    <name evidence="13" type="ORF">LAZ67_2000070</name>
</gene>
<feature type="domain" description="GS beta-grasp" evidence="11">
    <location>
        <begin position="71"/>
        <end position="153"/>
    </location>
</feature>
<evidence type="ECO:0000256" key="2">
    <source>
        <dbReference type="ARBA" id="ARBA00012937"/>
    </source>
</evidence>
<evidence type="ECO:0000256" key="10">
    <source>
        <dbReference type="SAM" id="MobiDB-lite"/>
    </source>
</evidence>
<dbReference type="SUPFAM" id="SSF55931">
    <property type="entry name" value="Glutamine synthetase/guanido kinase"/>
    <property type="match status" value="1"/>
</dbReference>
<feature type="compositionally biased region" description="Basic and acidic residues" evidence="10">
    <location>
        <begin position="1"/>
        <end position="12"/>
    </location>
</feature>
<dbReference type="InterPro" id="IPR008146">
    <property type="entry name" value="Gln_synth_cat_dom"/>
</dbReference>